<gene>
    <name evidence="4" type="ORF">ASPSYDRAFT_73031</name>
</gene>
<dbReference type="GO" id="GO:0006635">
    <property type="term" value="P:fatty acid beta-oxidation"/>
    <property type="evidence" value="ECO:0007669"/>
    <property type="project" value="TreeGrafter"/>
</dbReference>
<dbReference type="VEuPathDB" id="FungiDB:ASPSYDRAFT_73031"/>
<evidence type="ECO:0000256" key="1">
    <source>
        <dbReference type="SAM" id="MobiDB-lite"/>
    </source>
</evidence>
<feature type="domain" description="Peroxisomal multifunctional enzyme type 2-like N-terminal" evidence="3">
    <location>
        <begin position="17"/>
        <end position="143"/>
    </location>
</feature>
<dbReference type="EMBL" id="KV878597">
    <property type="protein sequence ID" value="OJJ53569.1"/>
    <property type="molecule type" value="Genomic_DNA"/>
</dbReference>
<dbReference type="CDD" id="cd03448">
    <property type="entry name" value="HDE_HSD"/>
    <property type="match status" value="1"/>
</dbReference>
<dbReference type="GO" id="GO:0004300">
    <property type="term" value="F:enoyl-CoA hydratase activity"/>
    <property type="evidence" value="ECO:0007669"/>
    <property type="project" value="TreeGrafter"/>
</dbReference>
<organism evidence="4 5">
    <name type="scientific">Aspergillus sydowii CBS 593.65</name>
    <dbReference type="NCBI Taxonomy" id="1036612"/>
    <lineage>
        <taxon>Eukaryota</taxon>
        <taxon>Fungi</taxon>
        <taxon>Dikarya</taxon>
        <taxon>Ascomycota</taxon>
        <taxon>Pezizomycotina</taxon>
        <taxon>Eurotiomycetes</taxon>
        <taxon>Eurotiomycetidae</taxon>
        <taxon>Eurotiales</taxon>
        <taxon>Aspergillaceae</taxon>
        <taxon>Aspergillus</taxon>
        <taxon>Aspergillus subgen. Nidulantes</taxon>
    </lineage>
</organism>
<evidence type="ECO:0000313" key="4">
    <source>
        <dbReference type="EMBL" id="OJJ53569.1"/>
    </source>
</evidence>
<dbReference type="SUPFAM" id="SSF54637">
    <property type="entry name" value="Thioesterase/thiol ester dehydrase-isomerase"/>
    <property type="match status" value="2"/>
</dbReference>
<proteinExistence type="predicted"/>
<dbReference type="PANTHER" id="PTHR13078">
    <property type="entry name" value="PEROXISOMAL MULTIFUNCTIONAL ENZYME TYPE 2-RELATED"/>
    <property type="match status" value="1"/>
</dbReference>
<protein>
    <submittedName>
        <fullName evidence="4">Uncharacterized protein</fullName>
    </submittedName>
</protein>
<sequence length="299" mass="32987">MDIAQIKNHRWNSSVAYDAGNIITYNLAVGASGKDLRRCWEEHPDFHALPTFTSLAVINIMGKVTRDMPAFLPLYKPERHPHVHAEHYLEMKQPLPTSGTLVSEARIRDVVDRRTGVAVIVGITTKDATTRSDICYNEWTSFLINMPGDGASKPSPLNARRSTSRPDRKCDTSVDHQTTGEQGALYRAATGEWNPMHIDPEHGRRAGFPGPILSGTCTIGIGVRHVIDAFAGGDSKALKSVRLRLSKPVFPGQVIRTEMWEEDDGKRIIYQQVAEDGRVVISQAEIVLSPNVGSVGSRL</sequence>
<dbReference type="PANTHER" id="PTHR13078:SF56">
    <property type="entry name" value="PEROXISOMAL MULTIFUNCTIONAL ENZYME TYPE 2"/>
    <property type="match status" value="1"/>
</dbReference>
<dbReference type="InterPro" id="IPR002539">
    <property type="entry name" value="MaoC-like_dom"/>
</dbReference>
<evidence type="ECO:0000259" key="2">
    <source>
        <dbReference type="Pfam" id="PF01575"/>
    </source>
</evidence>
<dbReference type="RefSeq" id="XP_040697375.1">
    <property type="nucleotide sequence ID" value="XM_040850686.1"/>
</dbReference>
<reference evidence="5" key="1">
    <citation type="journal article" date="2017" name="Genome Biol.">
        <title>Comparative genomics reveals high biological diversity and specific adaptations in the industrially and medically important fungal genus Aspergillus.</title>
        <authorList>
            <person name="de Vries R.P."/>
            <person name="Riley R."/>
            <person name="Wiebenga A."/>
            <person name="Aguilar-Osorio G."/>
            <person name="Amillis S."/>
            <person name="Uchima C.A."/>
            <person name="Anderluh G."/>
            <person name="Asadollahi M."/>
            <person name="Askin M."/>
            <person name="Barry K."/>
            <person name="Battaglia E."/>
            <person name="Bayram O."/>
            <person name="Benocci T."/>
            <person name="Braus-Stromeyer S.A."/>
            <person name="Caldana C."/>
            <person name="Canovas D."/>
            <person name="Cerqueira G.C."/>
            <person name="Chen F."/>
            <person name="Chen W."/>
            <person name="Choi C."/>
            <person name="Clum A."/>
            <person name="Dos Santos R.A."/>
            <person name="Damasio A.R."/>
            <person name="Diallinas G."/>
            <person name="Emri T."/>
            <person name="Fekete E."/>
            <person name="Flipphi M."/>
            <person name="Freyberg S."/>
            <person name="Gallo A."/>
            <person name="Gournas C."/>
            <person name="Habgood R."/>
            <person name="Hainaut M."/>
            <person name="Harispe M.L."/>
            <person name="Henrissat B."/>
            <person name="Hilden K.S."/>
            <person name="Hope R."/>
            <person name="Hossain A."/>
            <person name="Karabika E."/>
            <person name="Karaffa L."/>
            <person name="Karanyi Z."/>
            <person name="Krasevec N."/>
            <person name="Kuo A."/>
            <person name="Kusch H."/>
            <person name="LaButti K."/>
            <person name="Lagendijk E.L."/>
            <person name="Lapidus A."/>
            <person name="Levasseur A."/>
            <person name="Lindquist E."/>
            <person name="Lipzen A."/>
            <person name="Logrieco A.F."/>
            <person name="MacCabe A."/>
            <person name="Maekelae M.R."/>
            <person name="Malavazi I."/>
            <person name="Melin P."/>
            <person name="Meyer V."/>
            <person name="Mielnichuk N."/>
            <person name="Miskei M."/>
            <person name="Molnar A.P."/>
            <person name="Mule G."/>
            <person name="Ngan C.Y."/>
            <person name="Orejas M."/>
            <person name="Orosz E."/>
            <person name="Ouedraogo J.P."/>
            <person name="Overkamp K.M."/>
            <person name="Park H.-S."/>
            <person name="Perrone G."/>
            <person name="Piumi F."/>
            <person name="Punt P.J."/>
            <person name="Ram A.F."/>
            <person name="Ramon A."/>
            <person name="Rauscher S."/>
            <person name="Record E."/>
            <person name="Riano-Pachon D.M."/>
            <person name="Robert V."/>
            <person name="Roehrig J."/>
            <person name="Ruller R."/>
            <person name="Salamov A."/>
            <person name="Salih N.S."/>
            <person name="Samson R.A."/>
            <person name="Sandor E."/>
            <person name="Sanguinetti M."/>
            <person name="Schuetze T."/>
            <person name="Sepcic K."/>
            <person name="Shelest E."/>
            <person name="Sherlock G."/>
            <person name="Sophianopoulou V."/>
            <person name="Squina F.M."/>
            <person name="Sun H."/>
            <person name="Susca A."/>
            <person name="Todd R.B."/>
            <person name="Tsang A."/>
            <person name="Unkles S.E."/>
            <person name="van de Wiele N."/>
            <person name="van Rossen-Uffink D."/>
            <person name="Oliveira J.V."/>
            <person name="Vesth T.C."/>
            <person name="Visser J."/>
            <person name="Yu J.-H."/>
            <person name="Zhou M."/>
            <person name="Andersen M.R."/>
            <person name="Archer D.B."/>
            <person name="Baker S.E."/>
            <person name="Benoit I."/>
            <person name="Brakhage A.A."/>
            <person name="Braus G.H."/>
            <person name="Fischer R."/>
            <person name="Frisvad J.C."/>
            <person name="Goldman G.H."/>
            <person name="Houbraken J."/>
            <person name="Oakley B."/>
            <person name="Pocsi I."/>
            <person name="Scazzocchio C."/>
            <person name="Seiboth B."/>
            <person name="vanKuyk P.A."/>
            <person name="Wortman J."/>
            <person name="Dyer P.S."/>
            <person name="Grigoriev I.V."/>
        </authorList>
    </citation>
    <scope>NUCLEOTIDE SEQUENCE [LARGE SCALE GENOMIC DNA]</scope>
    <source>
        <strain evidence="5">CBS 593.65</strain>
    </source>
</reference>
<dbReference type="AlphaFoldDB" id="A0A1L9T2C9"/>
<dbReference type="GO" id="GO:0003857">
    <property type="term" value="F:(3S)-3-hydroxyacyl-CoA dehydrogenase (NAD+) activity"/>
    <property type="evidence" value="ECO:0007669"/>
    <property type="project" value="TreeGrafter"/>
</dbReference>
<feature type="compositionally biased region" description="Basic and acidic residues" evidence="1">
    <location>
        <begin position="164"/>
        <end position="174"/>
    </location>
</feature>
<dbReference type="Gene3D" id="3.10.129.10">
    <property type="entry name" value="Hotdog Thioesterase"/>
    <property type="match status" value="1"/>
</dbReference>
<dbReference type="Proteomes" id="UP000184356">
    <property type="component" value="Unassembled WGS sequence"/>
</dbReference>
<accession>A0A1L9T2C9</accession>
<feature type="domain" description="MaoC-like" evidence="2">
    <location>
        <begin position="164"/>
        <end position="273"/>
    </location>
</feature>
<dbReference type="Pfam" id="PF22622">
    <property type="entry name" value="MFE-2_hydrat-2_N"/>
    <property type="match status" value="1"/>
</dbReference>
<evidence type="ECO:0000259" key="3">
    <source>
        <dbReference type="Pfam" id="PF22622"/>
    </source>
</evidence>
<dbReference type="GO" id="GO:0005777">
    <property type="term" value="C:peroxisome"/>
    <property type="evidence" value="ECO:0007669"/>
    <property type="project" value="TreeGrafter"/>
</dbReference>
<name>A0A1L9T2C9_9EURO</name>
<dbReference type="InterPro" id="IPR054357">
    <property type="entry name" value="MFE-2_N"/>
</dbReference>
<dbReference type="Pfam" id="PF01575">
    <property type="entry name" value="MaoC_dehydratas"/>
    <property type="match status" value="1"/>
</dbReference>
<evidence type="ECO:0000313" key="5">
    <source>
        <dbReference type="Proteomes" id="UP000184356"/>
    </source>
</evidence>
<dbReference type="GeneID" id="63766759"/>
<dbReference type="OrthoDB" id="3592703at2759"/>
<dbReference type="InterPro" id="IPR029069">
    <property type="entry name" value="HotDog_dom_sf"/>
</dbReference>
<keyword evidence="5" id="KW-1185">Reference proteome</keyword>
<dbReference type="STRING" id="1036612.A0A1L9T2C9"/>
<dbReference type="GO" id="GO:0044594">
    <property type="term" value="F:17-beta-hydroxysteroid dehydrogenase (NAD+) activity"/>
    <property type="evidence" value="ECO:0007669"/>
    <property type="project" value="TreeGrafter"/>
</dbReference>
<feature type="region of interest" description="Disordered" evidence="1">
    <location>
        <begin position="150"/>
        <end position="183"/>
    </location>
</feature>